<dbReference type="OrthoDB" id="9805029at2"/>
<protein>
    <submittedName>
        <fullName evidence="7">Sugar ABC transporter ATP-binding protein</fullName>
    </submittedName>
</protein>
<comment type="caution">
    <text evidence="7">The sequence shown here is derived from an EMBL/GenBank/DDBJ whole genome shotgun (WGS) entry which is preliminary data.</text>
</comment>
<feature type="domain" description="ABC transporter" evidence="6">
    <location>
        <begin position="275"/>
        <end position="519"/>
    </location>
</feature>
<evidence type="ECO:0000256" key="4">
    <source>
        <dbReference type="ARBA" id="ARBA00022741"/>
    </source>
</evidence>
<dbReference type="InterPro" id="IPR003439">
    <property type="entry name" value="ABC_transporter-like_ATP-bd"/>
</dbReference>
<dbReference type="Pfam" id="PF00005">
    <property type="entry name" value="ABC_tran"/>
    <property type="match status" value="2"/>
</dbReference>
<dbReference type="EMBL" id="VDFV01000006">
    <property type="protein sequence ID" value="TNC72737.1"/>
    <property type="molecule type" value="Genomic_DNA"/>
</dbReference>
<dbReference type="PROSITE" id="PS00211">
    <property type="entry name" value="ABC_TRANSPORTER_1"/>
    <property type="match status" value="1"/>
</dbReference>
<evidence type="ECO:0000256" key="3">
    <source>
        <dbReference type="ARBA" id="ARBA00022737"/>
    </source>
</evidence>
<keyword evidence="1" id="KW-0813">Transport</keyword>
<keyword evidence="8" id="KW-1185">Reference proteome</keyword>
<accession>A0A5C4NJ63</accession>
<dbReference type="GO" id="GO:0016887">
    <property type="term" value="F:ATP hydrolysis activity"/>
    <property type="evidence" value="ECO:0007669"/>
    <property type="project" value="InterPro"/>
</dbReference>
<evidence type="ECO:0000256" key="2">
    <source>
        <dbReference type="ARBA" id="ARBA00022597"/>
    </source>
</evidence>
<dbReference type="Proteomes" id="UP000305709">
    <property type="component" value="Unassembled WGS sequence"/>
</dbReference>
<keyword evidence="4" id="KW-0547">Nucleotide-binding</keyword>
<feature type="domain" description="ABC transporter" evidence="6">
    <location>
        <begin position="31"/>
        <end position="263"/>
    </location>
</feature>
<evidence type="ECO:0000256" key="5">
    <source>
        <dbReference type="ARBA" id="ARBA00022840"/>
    </source>
</evidence>
<organism evidence="7 8">
    <name type="scientific">Rubellimicrobium roseum</name>
    <dbReference type="NCBI Taxonomy" id="687525"/>
    <lineage>
        <taxon>Bacteria</taxon>
        <taxon>Pseudomonadati</taxon>
        <taxon>Pseudomonadota</taxon>
        <taxon>Alphaproteobacteria</taxon>
        <taxon>Rhodobacterales</taxon>
        <taxon>Roseobacteraceae</taxon>
        <taxon>Rubellimicrobium</taxon>
    </lineage>
</organism>
<evidence type="ECO:0000256" key="1">
    <source>
        <dbReference type="ARBA" id="ARBA00022448"/>
    </source>
</evidence>
<dbReference type="InterPro" id="IPR050107">
    <property type="entry name" value="ABC_carbohydrate_import_ATPase"/>
</dbReference>
<gene>
    <name evidence="7" type="ORF">FHG71_07470</name>
</gene>
<dbReference type="Gene3D" id="3.40.50.300">
    <property type="entry name" value="P-loop containing nucleotide triphosphate hydrolases"/>
    <property type="match status" value="2"/>
</dbReference>
<evidence type="ECO:0000313" key="8">
    <source>
        <dbReference type="Proteomes" id="UP000305709"/>
    </source>
</evidence>
<keyword evidence="2" id="KW-0762">Sugar transport</keyword>
<keyword evidence="5 7" id="KW-0067">ATP-binding</keyword>
<dbReference type="PANTHER" id="PTHR43790">
    <property type="entry name" value="CARBOHYDRATE TRANSPORT ATP-BINDING PROTEIN MG119-RELATED"/>
    <property type="match status" value="1"/>
</dbReference>
<dbReference type="AlphaFoldDB" id="A0A5C4NJ63"/>
<dbReference type="SMART" id="SM00382">
    <property type="entry name" value="AAA"/>
    <property type="match status" value="2"/>
</dbReference>
<dbReference type="InterPro" id="IPR003593">
    <property type="entry name" value="AAA+_ATPase"/>
</dbReference>
<dbReference type="PANTHER" id="PTHR43790:SF9">
    <property type="entry name" value="GALACTOFURANOSE TRANSPORTER ATP-BINDING PROTEIN YTFR"/>
    <property type="match status" value="1"/>
</dbReference>
<dbReference type="SUPFAM" id="SSF52540">
    <property type="entry name" value="P-loop containing nucleoside triphosphate hydrolases"/>
    <property type="match status" value="2"/>
</dbReference>
<evidence type="ECO:0000259" key="6">
    <source>
        <dbReference type="PROSITE" id="PS50893"/>
    </source>
</evidence>
<name>A0A5C4NJ63_9RHOB</name>
<dbReference type="GO" id="GO:0005524">
    <property type="term" value="F:ATP binding"/>
    <property type="evidence" value="ECO:0007669"/>
    <property type="project" value="UniProtKB-KW"/>
</dbReference>
<reference evidence="7 8" key="1">
    <citation type="submission" date="2019-06" db="EMBL/GenBank/DDBJ databases">
        <authorList>
            <person name="Jiang L."/>
        </authorList>
    </citation>
    <scope>NUCLEOTIDE SEQUENCE [LARGE SCALE GENOMIC DNA]</scope>
    <source>
        <strain evidence="7 8">YIM 48858</strain>
    </source>
</reference>
<dbReference type="CDD" id="cd03216">
    <property type="entry name" value="ABC_Carb_Monos_I"/>
    <property type="match status" value="1"/>
</dbReference>
<dbReference type="PROSITE" id="PS50893">
    <property type="entry name" value="ABC_TRANSPORTER_2"/>
    <property type="match status" value="2"/>
</dbReference>
<dbReference type="InterPro" id="IPR017871">
    <property type="entry name" value="ABC_transporter-like_CS"/>
</dbReference>
<evidence type="ECO:0000313" key="7">
    <source>
        <dbReference type="EMBL" id="TNC72737.1"/>
    </source>
</evidence>
<sequence length="519" mass="56036">MAAGQVFAREDAMTIAQPARAEGAKPAGAILELRNVSKSYGAVRALRGVSFRVARGEIHAILGENGAGKSTTLKIINGEIEPDEGEVLVGGAVTLARDRKAGDIAMVHQELAVFSNMSVAENIFVGRMPRRNGRIDIARLHARAAELLRLFGLNIDTREILRSLTPGQQQIVEILRAVESDASLLILDEPTSGLNNHEAETLLSLIRRLRDGGHTILYVSHRLHEVLDVADHITVLRDGQYVETLANDGINEGDLIRRMVGRDLGPGVAANSAMLADAPVAFAVRGLSMAGQFHDMQLEVRQGEIVGVFGLEGSGAEQFSQAIFGIVPPSSGRIELNGRPIRDLSPASLMHSGMSYLNGNRKEAGLYMERSVAENISAPILDRLSRWGLVDRRKVLERAQEDIRRFAIRVPGPEGLPQQLSGGNQQKVMVSACLATDPKVIVLNEPTRGVDVGAKAEVHEAARAEAAKGKALLVFSSDLPELLRLAHRIVIMRSNRLAGEIRGVEMTEEAVMALAAGDR</sequence>
<dbReference type="CDD" id="cd03215">
    <property type="entry name" value="ABC_Carb_Monos_II"/>
    <property type="match status" value="1"/>
</dbReference>
<dbReference type="InterPro" id="IPR027417">
    <property type="entry name" value="P-loop_NTPase"/>
</dbReference>
<proteinExistence type="predicted"/>
<keyword evidence="3" id="KW-0677">Repeat</keyword>